<keyword evidence="5 7" id="KW-1133">Transmembrane helix</keyword>
<dbReference type="InterPro" id="IPR050833">
    <property type="entry name" value="Poly_Biosynth_Transport"/>
</dbReference>
<reference evidence="8 9" key="1">
    <citation type="submission" date="2020-03" db="EMBL/GenBank/DDBJ databases">
        <title>Genomic Encyclopedia of Type Strains, Phase IV (KMG-IV): sequencing the most valuable type-strain genomes for metagenomic binning, comparative biology and taxonomic classification.</title>
        <authorList>
            <person name="Goeker M."/>
        </authorList>
    </citation>
    <scope>NUCLEOTIDE SEQUENCE [LARGE SCALE GENOMIC DNA]</scope>
    <source>
        <strain evidence="8 9">DSM 19867</strain>
    </source>
</reference>
<dbReference type="PANTHER" id="PTHR30250:SF10">
    <property type="entry name" value="LIPOPOLYSACCHARIDE BIOSYNTHESIS PROTEIN WZXC"/>
    <property type="match status" value="1"/>
</dbReference>
<protein>
    <recommendedName>
        <fullName evidence="10">Polysaccharide biosynthesis protein</fullName>
    </recommendedName>
</protein>
<evidence type="ECO:0000313" key="9">
    <source>
        <dbReference type="Proteomes" id="UP000570514"/>
    </source>
</evidence>
<evidence type="ECO:0000256" key="3">
    <source>
        <dbReference type="ARBA" id="ARBA00022475"/>
    </source>
</evidence>
<evidence type="ECO:0000256" key="1">
    <source>
        <dbReference type="ARBA" id="ARBA00004651"/>
    </source>
</evidence>
<feature type="transmembrane region" description="Helical" evidence="7">
    <location>
        <begin position="423"/>
        <end position="442"/>
    </location>
</feature>
<evidence type="ECO:0000256" key="2">
    <source>
        <dbReference type="ARBA" id="ARBA00007430"/>
    </source>
</evidence>
<name>A0A846MU68_9PROT</name>
<keyword evidence="4 7" id="KW-0812">Transmembrane</keyword>
<keyword evidence="3" id="KW-1003">Cell membrane</keyword>
<evidence type="ECO:0000313" key="8">
    <source>
        <dbReference type="EMBL" id="NIK86903.1"/>
    </source>
</evidence>
<keyword evidence="9" id="KW-1185">Reference proteome</keyword>
<comment type="caution">
    <text evidence="8">The sequence shown here is derived from an EMBL/GenBank/DDBJ whole genome shotgun (WGS) entry which is preliminary data.</text>
</comment>
<organism evidence="8 9">
    <name type="scientific">Rhizomicrobium palustre</name>
    <dbReference type="NCBI Taxonomy" id="189966"/>
    <lineage>
        <taxon>Bacteria</taxon>
        <taxon>Pseudomonadati</taxon>
        <taxon>Pseudomonadota</taxon>
        <taxon>Alphaproteobacteria</taxon>
        <taxon>Micropepsales</taxon>
        <taxon>Micropepsaceae</taxon>
        <taxon>Rhizomicrobium</taxon>
    </lineage>
</organism>
<feature type="transmembrane region" description="Helical" evidence="7">
    <location>
        <begin position="368"/>
        <end position="389"/>
    </location>
</feature>
<evidence type="ECO:0000256" key="5">
    <source>
        <dbReference type="ARBA" id="ARBA00022989"/>
    </source>
</evidence>
<evidence type="ECO:0008006" key="10">
    <source>
        <dbReference type="Google" id="ProtNLM"/>
    </source>
</evidence>
<dbReference type="AlphaFoldDB" id="A0A846MU68"/>
<accession>A0A846MU68</accession>
<evidence type="ECO:0000256" key="4">
    <source>
        <dbReference type="ARBA" id="ARBA00022692"/>
    </source>
</evidence>
<feature type="transmembrane region" description="Helical" evidence="7">
    <location>
        <begin position="208"/>
        <end position="226"/>
    </location>
</feature>
<feature type="transmembrane region" description="Helical" evidence="7">
    <location>
        <begin position="396"/>
        <end position="417"/>
    </location>
</feature>
<feature type="transmembrane region" description="Helical" evidence="7">
    <location>
        <begin position="144"/>
        <end position="163"/>
    </location>
</feature>
<proteinExistence type="inferred from homology"/>
<comment type="similarity">
    <text evidence="2">Belongs to the polysaccharide synthase family.</text>
</comment>
<feature type="transmembrane region" description="Helical" evidence="7">
    <location>
        <begin position="54"/>
        <end position="82"/>
    </location>
</feature>
<gene>
    <name evidence="8" type="ORF">FHS83_000221</name>
</gene>
<dbReference type="RefSeq" id="WP_167080017.1">
    <property type="nucleotide sequence ID" value="NZ_BAAADC010000001.1"/>
</dbReference>
<comment type="subcellular location">
    <subcellularLocation>
        <location evidence="1">Cell membrane</location>
        <topology evidence="1">Multi-pass membrane protein</topology>
    </subcellularLocation>
</comment>
<evidence type="ECO:0000256" key="7">
    <source>
        <dbReference type="SAM" id="Phobius"/>
    </source>
</evidence>
<feature type="transmembrane region" description="Helical" evidence="7">
    <location>
        <begin position="183"/>
        <end position="202"/>
    </location>
</feature>
<sequence>MSMPALSFQRISKAALSVLDPATAWFIATRLFGIVMSPLTLAIVAAFLSPIEQGYFYTIFSILSLIVFFELGLGGVVIFIVGHRGAEISWGKMKQLTGTPDILSWIGAVYRKIAAWYGVMAVAFFVVVAPIGCLLLSSKTALPPATYLVPFIFVVLLFSVNIFQDGTAAFLEGTGRIKEVKRAQFMSGAAGSLALLLALLLHSRLWSIVISEIATVTVLGVWLYSYRSALFGLLKSVSSDTSAVSWRDEILPLQWRIALTWLSGYFINMAFVPILFALRGPIEAGQMGMALKISGALYTLSIGLVSAKSAKLSAMAASDYPGFLRLLRHSALAAAGLSAAGALAVLVAMIVLKFVWPAFLDRLLPMGPMMAIMGVPVIGAIATSMQIYARTQKQDPFVWANMITAVCVTSVTLFTAYKMDASAMAYGYFAVLALISIPLHIYSLRHVKRLPRA</sequence>
<dbReference type="Proteomes" id="UP000570514">
    <property type="component" value="Unassembled WGS sequence"/>
</dbReference>
<feature type="transmembrane region" description="Helical" evidence="7">
    <location>
        <begin position="257"/>
        <end position="278"/>
    </location>
</feature>
<dbReference type="PANTHER" id="PTHR30250">
    <property type="entry name" value="PST FAMILY PREDICTED COLANIC ACID TRANSPORTER"/>
    <property type="match status" value="1"/>
</dbReference>
<dbReference type="GO" id="GO:0005886">
    <property type="term" value="C:plasma membrane"/>
    <property type="evidence" value="ECO:0007669"/>
    <property type="project" value="UniProtKB-SubCell"/>
</dbReference>
<feature type="transmembrane region" description="Helical" evidence="7">
    <location>
        <begin position="21"/>
        <end position="48"/>
    </location>
</feature>
<dbReference type="EMBL" id="JAASRM010000001">
    <property type="protein sequence ID" value="NIK86903.1"/>
    <property type="molecule type" value="Genomic_DNA"/>
</dbReference>
<evidence type="ECO:0000256" key="6">
    <source>
        <dbReference type="ARBA" id="ARBA00023136"/>
    </source>
</evidence>
<feature type="transmembrane region" description="Helical" evidence="7">
    <location>
        <begin position="331"/>
        <end position="356"/>
    </location>
</feature>
<feature type="transmembrane region" description="Helical" evidence="7">
    <location>
        <begin position="114"/>
        <end position="138"/>
    </location>
</feature>
<keyword evidence="6 7" id="KW-0472">Membrane</keyword>